<dbReference type="GeneID" id="1442098"/>
<proteinExistence type="inferred from homology"/>
<dbReference type="SMART" id="SM00893">
    <property type="entry name" value="ETF"/>
    <property type="match status" value="1"/>
</dbReference>
<dbReference type="InterPro" id="IPR029035">
    <property type="entry name" value="DHS-like_NAD/FAD-binding_dom"/>
</dbReference>
<dbReference type="PIRSF" id="PIRSF000089">
    <property type="entry name" value="Electra_flavoP_a"/>
    <property type="match status" value="1"/>
</dbReference>
<dbReference type="InterPro" id="IPR014730">
    <property type="entry name" value="ETF_a/b_N"/>
</dbReference>
<keyword evidence="5" id="KW-0249">Electron transport</keyword>
<keyword evidence="8" id="KW-1185">Reference proteome</keyword>
<comment type="similarity">
    <text evidence="1">Belongs to the ETF alpha-subunit/FixB family.</text>
</comment>
<dbReference type="GO" id="GO:0009055">
    <property type="term" value="F:electron transfer activity"/>
    <property type="evidence" value="ECO:0007669"/>
    <property type="project" value="InterPro"/>
</dbReference>
<gene>
    <name evidence="7" type="ORF">TVG1454962</name>
</gene>
<dbReference type="Pfam" id="PF01012">
    <property type="entry name" value="ETF"/>
    <property type="match status" value="1"/>
</dbReference>
<dbReference type="SUPFAM" id="SSF52467">
    <property type="entry name" value="DHS-like NAD/FAD-binding domain"/>
    <property type="match status" value="1"/>
</dbReference>
<evidence type="ECO:0000313" key="8">
    <source>
        <dbReference type="Proteomes" id="UP000001017"/>
    </source>
</evidence>
<dbReference type="PROSITE" id="PS00696">
    <property type="entry name" value="ETF_ALPHA"/>
    <property type="match status" value="1"/>
</dbReference>
<dbReference type="GO" id="GO:0050660">
    <property type="term" value="F:flavin adenine dinucleotide binding"/>
    <property type="evidence" value="ECO:0007669"/>
    <property type="project" value="InterPro"/>
</dbReference>
<dbReference type="PANTHER" id="PTHR43153:SF11">
    <property type="entry name" value="ELECTRON TRANSFER FLAVOPROTEIN, SUBUNIT ALPHA (ETFA)"/>
    <property type="match status" value="1"/>
</dbReference>
<dbReference type="PANTHER" id="PTHR43153">
    <property type="entry name" value="ELECTRON TRANSFER FLAVOPROTEIN ALPHA"/>
    <property type="match status" value="1"/>
</dbReference>
<reference evidence="7 8" key="1">
    <citation type="journal article" date="1999" name="Proc. Jpn. Acad.">
        <title>Determination of the complete genomic DNA sequence of Thermoplasma volvanium GSS1.</title>
        <authorList>
            <person name="Kawashima T."/>
            <person name="Yamamoto Y."/>
            <person name="Aramaki H."/>
            <person name="Nunoshiba T."/>
            <person name="Kawamoto T."/>
            <person name="Watanabe K."/>
            <person name="Yamazaki M."/>
            <person name="Kanehori K."/>
            <person name="Amano N."/>
            <person name="Ohya Y."/>
            <person name="Makino K."/>
            <person name="Suzuki M."/>
        </authorList>
    </citation>
    <scope>NUCLEOTIDE SEQUENCE [LARGE SCALE GENOMIC DNA]</scope>
    <source>
        <strain evidence="8">ATCC 51530 / DSM 4299 / JCM 9571 / NBRC 15438 / GSS1</strain>
    </source>
</reference>
<dbReference type="Gene3D" id="3.40.50.620">
    <property type="entry name" value="HUPs"/>
    <property type="match status" value="1"/>
</dbReference>
<dbReference type="PhylomeDB" id="Q978K7"/>
<dbReference type="DNASU" id="1442098"/>
<evidence type="ECO:0000259" key="6">
    <source>
        <dbReference type="SMART" id="SM00893"/>
    </source>
</evidence>
<dbReference type="InterPro" id="IPR014731">
    <property type="entry name" value="ETF_asu_C"/>
</dbReference>
<feature type="domain" description="Electron transfer flavoprotein alpha/beta-subunit N-terminal" evidence="6">
    <location>
        <begin position="3"/>
        <end position="161"/>
    </location>
</feature>
<dbReference type="InterPro" id="IPR014729">
    <property type="entry name" value="Rossmann-like_a/b/a_fold"/>
</dbReference>
<evidence type="ECO:0000256" key="1">
    <source>
        <dbReference type="ARBA" id="ARBA00005817"/>
    </source>
</evidence>
<organism evidence="7 8">
    <name type="scientific">Thermoplasma volcanium (strain ATCC 51530 / DSM 4299 / JCM 9571 / NBRC 15438 / GSS1)</name>
    <dbReference type="NCBI Taxonomy" id="273116"/>
    <lineage>
        <taxon>Archaea</taxon>
        <taxon>Methanobacteriati</taxon>
        <taxon>Thermoplasmatota</taxon>
        <taxon>Thermoplasmata</taxon>
        <taxon>Thermoplasmatales</taxon>
        <taxon>Thermoplasmataceae</taxon>
        <taxon>Thermoplasma</taxon>
    </lineage>
</organism>
<sequence>MKALVVSDDINFLKQACTLVNGKAEYDAVYVGEGRVSGVGASTLYTVKKGTPYDAVADGILEIMGNYDIIVAGSTEFGREVAGYIAGKTGYYAATEIFSLEFSNGKAKTKRFFYGGKTVIEEESDAKVFTVAPGVIEAKEFESKPEEKDLPIKPSKVRVNKVVPKNAGGVRLEDAKIIVSVGRGIGSKENISKIEPLVNAVKGELAGSRPVCMDYGWLSEDRQVGLSGKKVSPKLYIALGISGQIQHIAGMRNSKTVIAINKDKNAPIFQECDYGIVGDIFAIVPKIVEELKK</sequence>
<dbReference type="AlphaFoldDB" id="Q978K7"/>
<keyword evidence="2" id="KW-0813">Transport</keyword>
<dbReference type="Gene3D" id="3.40.50.1220">
    <property type="entry name" value="TPP-binding domain"/>
    <property type="match status" value="1"/>
</dbReference>
<dbReference type="InterPro" id="IPR001308">
    <property type="entry name" value="ETF_a/FixB"/>
</dbReference>
<protein>
    <submittedName>
        <fullName evidence="7">Electron transfer flavoprotein alpha-subunit</fullName>
    </submittedName>
</protein>
<dbReference type="SUPFAM" id="SSF52402">
    <property type="entry name" value="Adenine nucleotide alpha hydrolases-like"/>
    <property type="match status" value="1"/>
</dbReference>
<dbReference type="Proteomes" id="UP000001017">
    <property type="component" value="Chromosome"/>
</dbReference>
<reference evidence="7 8" key="2">
    <citation type="journal article" date="2000" name="Proc. Natl. Acad. Sci. U.S.A.">
        <title>Archaeal adaptation to higher temperatures revealed by genomic sequence of Thermoplasma volcanium.</title>
        <authorList>
            <person name="Kawashima T."/>
            <person name="Amano N."/>
            <person name="Koike H."/>
            <person name="Makino S."/>
            <person name="Higuchi S."/>
            <person name="Kawashima-Ohya Y."/>
            <person name="Watanabe K."/>
            <person name="Yamazaki M."/>
            <person name="Kanehori K."/>
            <person name="Kawamoto T."/>
            <person name="Nunoshiba T."/>
            <person name="Yamamoto Y."/>
            <person name="Aramaki H."/>
            <person name="Makino K."/>
            <person name="Suzuki M."/>
        </authorList>
    </citation>
    <scope>NUCLEOTIDE SEQUENCE [LARGE SCALE GENOMIC DNA]</scope>
    <source>
        <strain evidence="8">ATCC 51530 / DSM 4299 / JCM 9571 / NBRC 15438 / GSS1</strain>
    </source>
</reference>
<dbReference type="FunFam" id="3.40.50.1220:FF:000004">
    <property type="entry name" value="Electron transfer flavoprotein"/>
    <property type="match status" value="1"/>
</dbReference>
<dbReference type="RefSeq" id="WP_010917640.1">
    <property type="nucleotide sequence ID" value="NC_002689.2"/>
</dbReference>
<accession>Q978K7</accession>
<dbReference type="InterPro" id="IPR018206">
    <property type="entry name" value="ETF_asu_C_CS"/>
</dbReference>
<evidence type="ECO:0000256" key="3">
    <source>
        <dbReference type="ARBA" id="ARBA00022630"/>
    </source>
</evidence>
<evidence type="ECO:0000256" key="4">
    <source>
        <dbReference type="ARBA" id="ARBA00022827"/>
    </source>
</evidence>
<dbReference type="Pfam" id="PF00766">
    <property type="entry name" value="ETF_alpha"/>
    <property type="match status" value="1"/>
</dbReference>
<evidence type="ECO:0000313" key="7">
    <source>
        <dbReference type="EMBL" id="BAB60550.1"/>
    </source>
</evidence>
<dbReference type="EMBL" id="BA000011">
    <property type="protein sequence ID" value="BAB60550.1"/>
    <property type="molecule type" value="Genomic_DNA"/>
</dbReference>
<keyword evidence="3" id="KW-0285">Flavoprotein</keyword>
<evidence type="ECO:0000256" key="2">
    <source>
        <dbReference type="ARBA" id="ARBA00022448"/>
    </source>
</evidence>
<dbReference type="GO" id="GO:0033539">
    <property type="term" value="P:fatty acid beta-oxidation using acyl-CoA dehydrogenase"/>
    <property type="evidence" value="ECO:0007669"/>
    <property type="project" value="TreeGrafter"/>
</dbReference>
<dbReference type="HOGENOM" id="CLU_034178_0_1_2"/>
<dbReference type="STRING" id="273116.gene:9382217"/>
<evidence type="ECO:0000256" key="5">
    <source>
        <dbReference type="ARBA" id="ARBA00022982"/>
    </source>
</evidence>
<dbReference type="PaxDb" id="273116-14325647"/>
<dbReference type="eggNOG" id="arCOG00447">
    <property type="taxonomic scope" value="Archaea"/>
</dbReference>
<dbReference type="KEGG" id="tvo:TVG1454962"/>
<name>Q978K7_THEVO</name>
<dbReference type="OrthoDB" id="307696at2157"/>
<keyword evidence="4" id="KW-0274">FAD</keyword>